<dbReference type="PANTHER" id="PTHR45901">
    <property type="entry name" value="PROTEIN CBG12474"/>
    <property type="match status" value="1"/>
</dbReference>
<dbReference type="EMBL" id="JAUSWA010000035">
    <property type="protein sequence ID" value="MDQ0496367.1"/>
    <property type="molecule type" value="Genomic_DNA"/>
</dbReference>
<protein>
    <recommendedName>
        <fullName evidence="2">PLAT domain-containing protein</fullName>
    </recommendedName>
</protein>
<sequence>MKKLLSVAATSILAVTMVTPAFASEEVNEAVVPAQSADTTYNIESVTPFANVTYTVTIETSNDDDAGTNSVLKIALYGSSGNTEPTVLSGSYEQGDTDTTRISSSNIGNIRKVVLYTDGGGYKPGWRVSSVRVSNPDGSVSNFGAPNRWLGDGGTKDEITLLRTN</sequence>
<dbReference type="InterPro" id="IPR001024">
    <property type="entry name" value="PLAT/LH2_dom"/>
</dbReference>
<organism evidence="3 4">
    <name type="scientific">Paenibacillus brasilensis</name>
    <dbReference type="NCBI Taxonomy" id="128574"/>
    <lineage>
        <taxon>Bacteria</taxon>
        <taxon>Bacillati</taxon>
        <taxon>Bacillota</taxon>
        <taxon>Bacilli</taxon>
        <taxon>Bacillales</taxon>
        <taxon>Paenibacillaceae</taxon>
        <taxon>Paenibacillus</taxon>
    </lineage>
</organism>
<evidence type="ECO:0000259" key="2">
    <source>
        <dbReference type="PROSITE" id="PS50095"/>
    </source>
</evidence>
<accession>A0ABU0L4Y2</accession>
<dbReference type="RefSeq" id="WP_152381850.1">
    <property type="nucleotide sequence ID" value="NZ_CP045298.1"/>
</dbReference>
<dbReference type="InterPro" id="IPR052970">
    <property type="entry name" value="Inner_ear_hair_cell_LOXHD"/>
</dbReference>
<dbReference type="SMART" id="SM00308">
    <property type="entry name" value="LH2"/>
    <property type="match status" value="1"/>
</dbReference>
<keyword evidence="4" id="KW-1185">Reference proteome</keyword>
<evidence type="ECO:0000313" key="3">
    <source>
        <dbReference type="EMBL" id="MDQ0496367.1"/>
    </source>
</evidence>
<reference evidence="3 4" key="1">
    <citation type="submission" date="2023-07" db="EMBL/GenBank/DDBJ databases">
        <title>Genomic Encyclopedia of Type Strains, Phase IV (KMG-IV): sequencing the most valuable type-strain genomes for metagenomic binning, comparative biology and taxonomic classification.</title>
        <authorList>
            <person name="Goeker M."/>
        </authorList>
    </citation>
    <scope>NUCLEOTIDE SEQUENCE [LARGE SCALE GENOMIC DNA]</scope>
    <source>
        <strain evidence="3 4">DSM 14914</strain>
    </source>
</reference>
<feature type="chain" id="PRO_5045762987" description="PLAT domain-containing protein" evidence="1">
    <location>
        <begin position="24"/>
        <end position="165"/>
    </location>
</feature>
<keyword evidence="1" id="KW-0732">Signal</keyword>
<dbReference type="Gene3D" id="2.60.60.20">
    <property type="entry name" value="PLAT/LH2 domain"/>
    <property type="match status" value="1"/>
</dbReference>
<proteinExistence type="predicted"/>
<dbReference type="SUPFAM" id="SSF49723">
    <property type="entry name" value="Lipase/lipooxygenase domain (PLAT/LH2 domain)"/>
    <property type="match status" value="1"/>
</dbReference>
<evidence type="ECO:0000256" key="1">
    <source>
        <dbReference type="SAM" id="SignalP"/>
    </source>
</evidence>
<dbReference type="PANTHER" id="PTHR45901:SF3">
    <property type="entry name" value="LIPOXYGENASE HOMOLOGY DOMAIN-CONTAINING PROTEIN 1"/>
    <property type="match status" value="1"/>
</dbReference>
<feature type="domain" description="PLAT" evidence="2">
    <location>
        <begin position="52"/>
        <end position="164"/>
    </location>
</feature>
<dbReference type="Pfam" id="PF01477">
    <property type="entry name" value="PLAT"/>
    <property type="match status" value="1"/>
</dbReference>
<dbReference type="Proteomes" id="UP001242811">
    <property type="component" value="Unassembled WGS sequence"/>
</dbReference>
<name>A0ABU0L4Y2_9BACL</name>
<dbReference type="PROSITE" id="PS50095">
    <property type="entry name" value="PLAT"/>
    <property type="match status" value="1"/>
</dbReference>
<feature type="signal peptide" evidence="1">
    <location>
        <begin position="1"/>
        <end position="23"/>
    </location>
</feature>
<comment type="caution">
    <text evidence="3">The sequence shown here is derived from an EMBL/GenBank/DDBJ whole genome shotgun (WGS) entry which is preliminary data.</text>
</comment>
<dbReference type="InterPro" id="IPR036392">
    <property type="entry name" value="PLAT/LH2_dom_sf"/>
</dbReference>
<evidence type="ECO:0000313" key="4">
    <source>
        <dbReference type="Proteomes" id="UP001242811"/>
    </source>
</evidence>
<gene>
    <name evidence="3" type="ORF">QOZ95_004557</name>
</gene>